<dbReference type="Gene3D" id="3.40.50.720">
    <property type="entry name" value="NAD(P)-binding Rossmann-like Domain"/>
    <property type="match status" value="1"/>
</dbReference>
<dbReference type="Gene3D" id="3.90.25.10">
    <property type="entry name" value="UDP-galactose 4-epimerase, domain 1"/>
    <property type="match status" value="1"/>
</dbReference>
<gene>
    <name evidence="4" type="ORF">J4557_36350</name>
</gene>
<dbReference type="EMBL" id="JAGEOK010000029">
    <property type="protein sequence ID" value="MBO2443015.1"/>
    <property type="molecule type" value="Genomic_DNA"/>
</dbReference>
<dbReference type="PANTHER" id="PTHR42748">
    <property type="entry name" value="NITROGEN METABOLITE REPRESSION PROTEIN NMRA FAMILY MEMBER"/>
    <property type="match status" value="1"/>
</dbReference>
<sequence length="322" mass="35161">MSATGKPLIVVSGATSKQGRSVAASLLESGRFRVRALTRNAGSSEARNLATMGAEIVTVPLEPDHRREFAQAFRSADGAFLMTPPVAPPSADELTLGRQLADAAVEAGVGHIVFSALENVQERSSGTKYAPHFTDKALIAEHIRALPVAHTFVMLSFFYTNALEYYAPRIDGDRVLMPFYLPEHFRAPFVDPLTATGPAVLEVFSDPNAHLGASLPVVGDVISPAEMVDAFSRVTGLKAEYRSAHSREGLLTYFPELGENPLVVDEILGMAEYAVEFGYYRDDRDMQWSRSVDPGALNWEEFLRATEWRGDRVSFGASGQYS</sequence>
<dbReference type="CDD" id="cd05251">
    <property type="entry name" value="NmrA_like_SDR_a"/>
    <property type="match status" value="1"/>
</dbReference>
<evidence type="ECO:0000259" key="3">
    <source>
        <dbReference type="Pfam" id="PF05368"/>
    </source>
</evidence>
<feature type="domain" description="NmrA-like" evidence="3">
    <location>
        <begin position="7"/>
        <end position="303"/>
    </location>
</feature>
<comment type="similarity">
    <text evidence="1">Belongs to the NmrA-type oxidoreductase family.</text>
</comment>
<accession>A0ABS3RAA9</accession>
<evidence type="ECO:0000256" key="1">
    <source>
        <dbReference type="ARBA" id="ARBA00006328"/>
    </source>
</evidence>
<dbReference type="RefSeq" id="WP_208271326.1">
    <property type="nucleotide sequence ID" value="NZ_BAAAGM010000046.1"/>
</dbReference>
<name>A0ABS3RAA9_9ACTN</name>
<dbReference type="InterPro" id="IPR008030">
    <property type="entry name" value="NmrA-like"/>
</dbReference>
<dbReference type="Proteomes" id="UP000666915">
    <property type="component" value="Unassembled WGS sequence"/>
</dbReference>
<dbReference type="Pfam" id="PF05368">
    <property type="entry name" value="NmrA"/>
    <property type="match status" value="1"/>
</dbReference>
<reference evidence="4 5" key="1">
    <citation type="submission" date="2021-03" db="EMBL/GenBank/DDBJ databases">
        <authorList>
            <person name="Kanchanasin P."/>
            <person name="Saeng-In P."/>
            <person name="Phongsopitanun W."/>
            <person name="Yuki M."/>
            <person name="Kudo T."/>
            <person name="Ohkuma M."/>
            <person name="Tanasupawat S."/>
        </authorList>
    </citation>
    <scope>NUCLEOTIDE SEQUENCE [LARGE SCALE GENOMIC DNA]</scope>
    <source>
        <strain evidence="4 5">L46</strain>
    </source>
</reference>
<comment type="caution">
    <text evidence="4">The sequence shown here is derived from an EMBL/GenBank/DDBJ whole genome shotgun (WGS) entry which is preliminary data.</text>
</comment>
<dbReference type="SUPFAM" id="SSF51735">
    <property type="entry name" value="NAD(P)-binding Rossmann-fold domains"/>
    <property type="match status" value="1"/>
</dbReference>
<protein>
    <submittedName>
        <fullName evidence="4">NmrA/HSCARG family protein</fullName>
    </submittedName>
</protein>
<dbReference type="PANTHER" id="PTHR42748:SF7">
    <property type="entry name" value="NMRA LIKE REDOX SENSOR 1-RELATED"/>
    <property type="match status" value="1"/>
</dbReference>
<dbReference type="InterPro" id="IPR051164">
    <property type="entry name" value="NmrA-like_oxidored"/>
</dbReference>
<organism evidence="4 5">
    <name type="scientific">Actinomadura nitritigenes</name>
    <dbReference type="NCBI Taxonomy" id="134602"/>
    <lineage>
        <taxon>Bacteria</taxon>
        <taxon>Bacillati</taxon>
        <taxon>Actinomycetota</taxon>
        <taxon>Actinomycetes</taxon>
        <taxon>Streptosporangiales</taxon>
        <taxon>Thermomonosporaceae</taxon>
        <taxon>Actinomadura</taxon>
    </lineage>
</organism>
<dbReference type="InterPro" id="IPR036291">
    <property type="entry name" value="NAD(P)-bd_dom_sf"/>
</dbReference>
<evidence type="ECO:0000256" key="2">
    <source>
        <dbReference type="ARBA" id="ARBA00022857"/>
    </source>
</evidence>
<evidence type="ECO:0000313" key="5">
    <source>
        <dbReference type="Proteomes" id="UP000666915"/>
    </source>
</evidence>
<evidence type="ECO:0000313" key="4">
    <source>
        <dbReference type="EMBL" id="MBO2443015.1"/>
    </source>
</evidence>
<keyword evidence="2" id="KW-0521">NADP</keyword>
<keyword evidence="5" id="KW-1185">Reference proteome</keyword>
<proteinExistence type="inferred from homology"/>